<keyword evidence="2" id="KW-1133">Transmembrane helix</keyword>
<sequence length="403" mass="40056">MRHVGSLLLALVLAPLAWVLTGVGLLKYNDVRVQFEDGLSVDILLGLLALLGAGALYAVLVLARLSPIGPALAGAAYLGAAVWYAVEPASFLDVFPYEVGDVDLGLPIPAAGLSAVLAVPLLATLVSPRRWRRYDRPPAAHAGAGPYPVPPGAPYGQPGAPYGAPPGYPAPPPQGDYPGVGVPVPAGGLGMSSPVPTPPAPPGYGPPATTAFPAAGFPPASSPPAGFPATAYPPAGSPAAPTTAFPPVPTPDYARPPAAYPPAGSPAAPTTAFSQVPTLAPQPADPALASTQPVSPPAPAAPAPPAPAPASAPPAPPTPAPGPDAAEPTTTVLPSGAGGGFGVSDDRPTKRLDTDATQLVKGPPPPDAYPRPAWSAPTPPPITPPKPPSAEPDDDPEATQRHQ</sequence>
<protein>
    <submittedName>
        <fullName evidence="3">Uncharacterized protein</fullName>
    </submittedName>
</protein>
<feature type="region of interest" description="Disordered" evidence="1">
    <location>
        <begin position="158"/>
        <end position="403"/>
    </location>
</feature>
<gene>
    <name evidence="3" type="ORF">Pa4123_12040</name>
</gene>
<name>A0ABQ5QPP3_9ACTN</name>
<dbReference type="PRINTS" id="PR01217">
    <property type="entry name" value="PRICHEXTENSN"/>
</dbReference>
<proteinExistence type="predicted"/>
<keyword evidence="2" id="KW-0812">Transmembrane</keyword>
<feature type="compositionally biased region" description="Pro residues" evidence="1">
    <location>
        <begin position="195"/>
        <end position="205"/>
    </location>
</feature>
<evidence type="ECO:0000256" key="1">
    <source>
        <dbReference type="SAM" id="MobiDB-lite"/>
    </source>
</evidence>
<feature type="compositionally biased region" description="Low complexity" evidence="1">
    <location>
        <begin position="206"/>
        <end position="219"/>
    </location>
</feature>
<dbReference type="Proteomes" id="UP001144280">
    <property type="component" value="Unassembled WGS sequence"/>
</dbReference>
<keyword evidence="2" id="KW-0472">Membrane</keyword>
<feature type="compositionally biased region" description="Low complexity" evidence="1">
    <location>
        <begin position="176"/>
        <end position="186"/>
    </location>
</feature>
<dbReference type="EMBL" id="BSDI01000004">
    <property type="protein sequence ID" value="GLH95932.1"/>
    <property type="molecule type" value="Genomic_DNA"/>
</dbReference>
<evidence type="ECO:0000313" key="4">
    <source>
        <dbReference type="Proteomes" id="UP001144280"/>
    </source>
</evidence>
<dbReference type="RefSeq" id="WP_281893017.1">
    <property type="nucleotide sequence ID" value="NZ_BSDI01000004.1"/>
</dbReference>
<feature type="transmembrane region" description="Helical" evidence="2">
    <location>
        <begin position="43"/>
        <end position="63"/>
    </location>
</feature>
<feature type="compositionally biased region" description="Pro residues" evidence="1">
    <location>
        <begin position="294"/>
        <end position="322"/>
    </location>
</feature>
<accession>A0ABQ5QPP3</accession>
<evidence type="ECO:0000313" key="3">
    <source>
        <dbReference type="EMBL" id="GLH95932.1"/>
    </source>
</evidence>
<feature type="compositionally biased region" description="Pro residues" evidence="1">
    <location>
        <begin position="377"/>
        <end position="390"/>
    </location>
</feature>
<feature type="transmembrane region" description="Helical" evidence="2">
    <location>
        <begin position="68"/>
        <end position="86"/>
    </location>
</feature>
<organism evidence="3 4">
    <name type="scientific">Phytohabitans aurantiacus</name>
    <dbReference type="NCBI Taxonomy" id="3016789"/>
    <lineage>
        <taxon>Bacteria</taxon>
        <taxon>Bacillati</taxon>
        <taxon>Actinomycetota</taxon>
        <taxon>Actinomycetes</taxon>
        <taxon>Micromonosporales</taxon>
        <taxon>Micromonosporaceae</taxon>
    </lineage>
</organism>
<evidence type="ECO:0000256" key="2">
    <source>
        <dbReference type="SAM" id="Phobius"/>
    </source>
</evidence>
<keyword evidence="4" id="KW-1185">Reference proteome</keyword>
<feature type="compositionally biased region" description="Low complexity" evidence="1">
    <location>
        <begin position="227"/>
        <end position="243"/>
    </location>
</feature>
<comment type="caution">
    <text evidence="3">The sequence shown here is derived from an EMBL/GenBank/DDBJ whole genome shotgun (WGS) entry which is preliminary data.</text>
</comment>
<feature type="compositionally biased region" description="Basic and acidic residues" evidence="1">
    <location>
        <begin position="344"/>
        <end position="354"/>
    </location>
</feature>
<reference evidence="3" key="1">
    <citation type="submission" date="2022-12" db="EMBL/GenBank/DDBJ databases">
        <title>New Phytohabitans aurantiacus sp. RD004123 nov., an actinomycete isolated from soil.</title>
        <authorList>
            <person name="Triningsih D.W."/>
            <person name="Harunari E."/>
            <person name="Igarashi Y."/>
        </authorList>
    </citation>
    <scope>NUCLEOTIDE SEQUENCE</scope>
    <source>
        <strain evidence="3">RD004123</strain>
    </source>
</reference>
<feature type="transmembrane region" description="Helical" evidence="2">
    <location>
        <begin position="106"/>
        <end position="126"/>
    </location>
</feature>
<feature type="compositionally biased region" description="Pro residues" evidence="1">
    <location>
        <begin position="163"/>
        <end position="175"/>
    </location>
</feature>